<dbReference type="Pfam" id="PF01462">
    <property type="entry name" value="LRRNT"/>
    <property type="match status" value="1"/>
</dbReference>
<dbReference type="WBParaSite" id="PgR038X_g045_t02">
    <property type="protein sequence ID" value="PgR038X_g045_t02"/>
    <property type="gene ID" value="PgR038X_g045"/>
</dbReference>
<dbReference type="Pfam" id="PF07679">
    <property type="entry name" value="I-set"/>
    <property type="match status" value="1"/>
</dbReference>
<dbReference type="FunFam" id="2.60.40.10:FF:000032">
    <property type="entry name" value="palladin isoform X1"/>
    <property type="match status" value="1"/>
</dbReference>
<evidence type="ECO:0000313" key="11">
    <source>
        <dbReference type="WBParaSite" id="PgR038X_g045_t01"/>
    </source>
</evidence>
<dbReference type="InterPro" id="IPR000372">
    <property type="entry name" value="LRRNT"/>
</dbReference>
<proteinExistence type="predicted"/>
<dbReference type="SMART" id="SM00409">
    <property type="entry name" value="IG"/>
    <property type="match status" value="3"/>
</dbReference>
<dbReference type="InterPro" id="IPR001611">
    <property type="entry name" value="Leu-rich_rpt"/>
</dbReference>
<feature type="domain" description="Ig-like" evidence="9">
    <location>
        <begin position="621"/>
        <end position="710"/>
    </location>
</feature>
<dbReference type="InterPro" id="IPR013098">
    <property type="entry name" value="Ig_I-set"/>
</dbReference>
<evidence type="ECO:0000256" key="7">
    <source>
        <dbReference type="SAM" id="Phobius"/>
    </source>
</evidence>
<dbReference type="Pfam" id="PF13927">
    <property type="entry name" value="Ig_3"/>
    <property type="match status" value="1"/>
</dbReference>
<dbReference type="SMART" id="SM00369">
    <property type="entry name" value="LRR_TYP"/>
    <property type="match status" value="14"/>
</dbReference>
<dbReference type="Gene3D" id="3.80.10.10">
    <property type="entry name" value="Ribonuclease Inhibitor"/>
    <property type="match status" value="3"/>
</dbReference>
<feature type="domain" description="Ig-like" evidence="9">
    <location>
        <begin position="505"/>
        <end position="617"/>
    </location>
</feature>
<evidence type="ECO:0000313" key="10">
    <source>
        <dbReference type="Proteomes" id="UP000887569"/>
    </source>
</evidence>
<dbReference type="Gene3D" id="2.60.40.10">
    <property type="entry name" value="Immunoglobulins"/>
    <property type="match status" value="3"/>
</dbReference>
<evidence type="ECO:0000256" key="1">
    <source>
        <dbReference type="ARBA" id="ARBA00022614"/>
    </source>
</evidence>
<dbReference type="PROSITE" id="PS51450">
    <property type="entry name" value="LRR"/>
    <property type="match status" value="6"/>
</dbReference>
<keyword evidence="3" id="KW-0677">Repeat</keyword>
<dbReference type="Proteomes" id="UP000887569">
    <property type="component" value="Unplaced"/>
</dbReference>
<evidence type="ECO:0000256" key="8">
    <source>
        <dbReference type="SAM" id="SignalP"/>
    </source>
</evidence>
<protein>
    <submittedName>
        <fullName evidence="11 12">Ig-like domain-containing protein</fullName>
    </submittedName>
</protein>
<dbReference type="InterPro" id="IPR007110">
    <property type="entry name" value="Ig-like_dom"/>
</dbReference>
<keyword evidence="2 8" id="KW-0732">Signal</keyword>
<dbReference type="SUPFAM" id="SSF52058">
    <property type="entry name" value="L domain-like"/>
    <property type="match status" value="2"/>
</dbReference>
<dbReference type="InterPro" id="IPR003599">
    <property type="entry name" value="Ig_sub"/>
</dbReference>
<keyword evidence="7" id="KW-0812">Transmembrane</keyword>
<evidence type="ECO:0000313" key="12">
    <source>
        <dbReference type="WBParaSite" id="PgR038X_g045_t02"/>
    </source>
</evidence>
<feature type="chain" id="PRO_5041150446" evidence="8">
    <location>
        <begin position="18"/>
        <end position="903"/>
    </location>
</feature>
<keyword evidence="5" id="KW-0325">Glycoprotein</keyword>
<accession>A0A915BFW7</accession>
<sequence length="903" mass="100219">MQSVYVLVFLLFEFVHAEGLNYERCPSACHCLDTHIDCSRRSLTAVPAMLPSWTTVLELQGNEIKEVSPTAFIGLDDLISLDLSENGIESFSRLVFAYTPRLQTLVLRKNRLSSVPLGIESLNELHRLDLKGNEITNLTSIDILRLAKVDVVDLARNSIQELPRAILVNLADSKITRLDLSNNAIPVLRSRVFSSLHTLRNLRLSRSKVGSVEKGAFDGLVALRSLDLSRNRLTTIRALTFSPLISLQNLTLSRNMISSLEDGAFWGVEQLQRLSLAENRLTAVTGGWLYGMLSLTSLDLSSNSVSWIEPSVWSLCSTLQWLSLASNRLRSLPSLLFKKLSRLKHLSLADNHIDVVHKSAMGGLDTLASLDLSGNGLAVCVEDGFVLANTSLPSLHTLKFASNRVRVIPLRAFHNFPALEYLDLSDNPIASIQEGAFEPLHLKQLRMNTSSLVCDCELKWFPHWLFTSGLSRNTISTVCLHPSPLQGIDVAVIDTSNLTCVDNSPRARLLSQPAVQTNALLGSEVRLQCTGYGASPLEMSWKVSREGRSRVLTHDATTQFLFNRSMSTNGSVSDFPVEYLHSEVRLSEIAFSDEAEYQCIVRNHYGSAYSLRAKIIVLQKPQIVYSPSNVSILRGGNAKLRCSARGVPPPVVKWQKDGGDSFPAAVERRLHVKANDDNLYVVNVSMADAGVYTCHVSNEAGRAESSAYLRVFDVEFWPRVEEQRVQASSMVFFNCSANISSPLSIVWYRDGRLIEPHTAPSRFVFKGNRQVLVITEVRASDSGVYSCELMVESEVLSRVTSKLTVDEGAEDSNKRRSEIDTSARKPHLLLVVLVCVSLSLVSVATAVCVFVCCRNHCEDRRYSTVKEMRTQKSSPTSTMETQTTDVCIIDPHTSRCECMYTSI</sequence>
<dbReference type="CDD" id="cd00096">
    <property type="entry name" value="Ig"/>
    <property type="match status" value="1"/>
</dbReference>
<dbReference type="SMART" id="SM00365">
    <property type="entry name" value="LRR_SD22"/>
    <property type="match status" value="6"/>
</dbReference>
<keyword evidence="6" id="KW-0393">Immunoglobulin domain</keyword>
<dbReference type="SUPFAM" id="SSF48726">
    <property type="entry name" value="Immunoglobulin"/>
    <property type="match status" value="3"/>
</dbReference>
<evidence type="ECO:0000256" key="4">
    <source>
        <dbReference type="ARBA" id="ARBA00023157"/>
    </source>
</evidence>
<dbReference type="InterPro" id="IPR036179">
    <property type="entry name" value="Ig-like_dom_sf"/>
</dbReference>
<organism evidence="10 12">
    <name type="scientific">Parascaris univalens</name>
    <name type="common">Nematode worm</name>
    <dbReference type="NCBI Taxonomy" id="6257"/>
    <lineage>
        <taxon>Eukaryota</taxon>
        <taxon>Metazoa</taxon>
        <taxon>Ecdysozoa</taxon>
        <taxon>Nematoda</taxon>
        <taxon>Chromadorea</taxon>
        <taxon>Rhabditida</taxon>
        <taxon>Spirurina</taxon>
        <taxon>Ascaridomorpha</taxon>
        <taxon>Ascaridoidea</taxon>
        <taxon>Ascarididae</taxon>
        <taxon>Parascaris</taxon>
    </lineage>
</organism>
<keyword evidence="7" id="KW-0472">Membrane</keyword>
<keyword evidence="10" id="KW-1185">Reference proteome</keyword>
<evidence type="ECO:0000256" key="5">
    <source>
        <dbReference type="ARBA" id="ARBA00023180"/>
    </source>
</evidence>
<dbReference type="InterPro" id="IPR013783">
    <property type="entry name" value="Ig-like_fold"/>
</dbReference>
<evidence type="ECO:0000256" key="2">
    <source>
        <dbReference type="ARBA" id="ARBA00022729"/>
    </source>
</evidence>
<feature type="transmembrane region" description="Helical" evidence="7">
    <location>
        <begin position="828"/>
        <end position="853"/>
    </location>
</feature>
<keyword evidence="7" id="KW-1133">Transmembrane helix</keyword>
<dbReference type="InterPro" id="IPR050467">
    <property type="entry name" value="LRFN"/>
</dbReference>
<dbReference type="FunFam" id="3.80.10.10:FF:000770">
    <property type="entry name" value="Uncharacterized protein"/>
    <property type="match status" value="1"/>
</dbReference>
<keyword evidence="4" id="KW-1015">Disulfide bond</keyword>
<dbReference type="WBParaSite" id="PgR038X_g045_t01">
    <property type="protein sequence ID" value="PgR038X_g045_t01"/>
    <property type="gene ID" value="PgR038X_g045"/>
</dbReference>
<dbReference type="InterPro" id="IPR003598">
    <property type="entry name" value="Ig_sub2"/>
</dbReference>
<feature type="domain" description="Ig-like" evidence="9">
    <location>
        <begin position="718"/>
        <end position="797"/>
    </location>
</feature>
<reference evidence="11 12" key="1">
    <citation type="submission" date="2022-11" db="UniProtKB">
        <authorList>
            <consortium name="WormBaseParasite"/>
        </authorList>
    </citation>
    <scope>IDENTIFICATION</scope>
</reference>
<dbReference type="SMART" id="SM00013">
    <property type="entry name" value="LRRNT"/>
    <property type="match status" value="1"/>
</dbReference>
<feature type="signal peptide" evidence="8">
    <location>
        <begin position="1"/>
        <end position="17"/>
    </location>
</feature>
<name>A0A915BFW7_PARUN</name>
<dbReference type="PANTHER" id="PTHR45842">
    <property type="entry name" value="SYNAPTIC ADHESION-LIKE MOLECULE SALM"/>
    <property type="match status" value="1"/>
</dbReference>
<dbReference type="SMART" id="SM00082">
    <property type="entry name" value="LRRCT"/>
    <property type="match status" value="1"/>
</dbReference>
<dbReference type="InterPro" id="IPR003591">
    <property type="entry name" value="Leu-rich_rpt_typical-subtyp"/>
</dbReference>
<dbReference type="Pfam" id="PF13855">
    <property type="entry name" value="LRR_8"/>
    <property type="match status" value="4"/>
</dbReference>
<keyword evidence="1" id="KW-0433">Leucine-rich repeat</keyword>
<dbReference type="InterPro" id="IPR000483">
    <property type="entry name" value="Cys-rich_flank_reg_C"/>
</dbReference>
<dbReference type="SMART" id="SM00408">
    <property type="entry name" value="IGc2"/>
    <property type="match status" value="3"/>
</dbReference>
<dbReference type="PANTHER" id="PTHR45842:SF21">
    <property type="entry name" value="IG-LIKE DOMAIN-CONTAINING PROTEIN"/>
    <property type="match status" value="1"/>
</dbReference>
<evidence type="ECO:0000256" key="3">
    <source>
        <dbReference type="ARBA" id="ARBA00022737"/>
    </source>
</evidence>
<dbReference type="InterPro" id="IPR032675">
    <property type="entry name" value="LRR_dom_sf"/>
</dbReference>
<evidence type="ECO:0000256" key="6">
    <source>
        <dbReference type="ARBA" id="ARBA00023319"/>
    </source>
</evidence>
<dbReference type="AlphaFoldDB" id="A0A915BFW7"/>
<dbReference type="PROSITE" id="PS50835">
    <property type="entry name" value="IG_LIKE"/>
    <property type="match status" value="3"/>
</dbReference>
<evidence type="ECO:0000259" key="9">
    <source>
        <dbReference type="PROSITE" id="PS50835"/>
    </source>
</evidence>